<dbReference type="Proteomes" id="UP000218887">
    <property type="component" value="Unassembled WGS sequence"/>
</dbReference>
<name>A0A2A2IAP2_9BACI</name>
<proteinExistence type="predicted"/>
<organism evidence="1 2">
    <name type="scientific">Virgibacillus profundi</name>
    <dbReference type="NCBI Taxonomy" id="2024555"/>
    <lineage>
        <taxon>Bacteria</taxon>
        <taxon>Bacillati</taxon>
        <taxon>Bacillota</taxon>
        <taxon>Bacilli</taxon>
        <taxon>Bacillales</taxon>
        <taxon>Bacillaceae</taxon>
        <taxon>Virgibacillus</taxon>
    </lineage>
</organism>
<reference evidence="1 2" key="1">
    <citation type="submission" date="2017-08" db="EMBL/GenBank/DDBJ databases">
        <title>Virgibacillus indicus sp. nov. and Virgibacillus profoundi sp. nov, two moderately halophilic bacteria isolated from marine sediment by using the Microfluidic Streak Plate.</title>
        <authorList>
            <person name="Xu B."/>
            <person name="Hu B."/>
            <person name="Wang J."/>
            <person name="Zhu Y."/>
            <person name="Huang L."/>
            <person name="Du W."/>
            <person name="Huang Y."/>
        </authorList>
    </citation>
    <scope>NUCLEOTIDE SEQUENCE [LARGE SCALE GENOMIC DNA]</scope>
    <source>
        <strain evidence="1 2">IO3-P3-H5</strain>
    </source>
</reference>
<dbReference type="RefSeq" id="WP_095656239.1">
    <property type="nucleotide sequence ID" value="NZ_NPOA01000010.1"/>
</dbReference>
<sequence>MEEISSYEIHLKEELQTKDVMEIHQFSLKGENNIYLYRENVIADARNLPKLLSFFFITPKSNSIVMIIDGVNTKESYEDIISILDDQAKNTVLRVNHQLQSNESIVV</sequence>
<dbReference type="AlphaFoldDB" id="A0A2A2IAP2"/>
<comment type="caution">
    <text evidence="1">The sequence shown here is derived from an EMBL/GenBank/DDBJ whole genome shotgun (WGS) entry which is preliminary data.</text>
</comment>
<gene>
    <name evidence="1" type="ORF">CIL05_14320</name>
</gene>
<evidence type="ECO:0000313" key="1">
    <source>
        <dbReference type="EMBL" id="PAV28799.1"/>
    </source>
</evidence>
<dbReference type="OrthoDB" id="2691643at2"/>
<keyword evidence="2" id="KW-1185">Reference proteome</keyword>
<accession>A0A2A2IAP2</accession>
<evidence type="ECO:0000313" key="2">
    <source>
        <dbReference type="Proteomes" id="UP000218887"/>
    </source>
</evidence>
<dbReference type="EMBL" id="NPOA01000010">
    <property type="protein sequence ID" value="PAV28799.1"/>
    <property type="molecule type" value="Genomic_DNA"/>
</dbReference>
<protein>
    <submittedName>
        <fullName evidence="1">Uncharacterized protein</fullName>
    </submittedName>
</protein>